<protein>
    <submittedName>
        <fullName evidence="3">Alpha-ribazole-5'-phosphate phosphatase</fullName>
    </submittedName>
</protein>
<evidence type="ECO:0000313" key="3">
    <source>
        <dbReference type="EMBL" id="CEA02335.1"/>
    </source>
</evidence>
<organism evidence="3">
    <name type="scientific">Pseudomonas saudimassiliensis</name>
    <dbReference type="NCBI Taxonomy" id="1461581"/>
    <lineage>
        <taxon>Bacteria</taxon>
        <taxon>Pseudomonadati</taxon>
        <taxon>Pseudomonadota</taxon>
        <taxon>Gammaproteobacteria</taxon>
        <taxon>Pseudomonadales</taxon>
        <taxon>Pseudomonadaceae</taxon>
        <taxon>Pseudomonas</taxon>
    </lineage>
</organism>
<evidence type="ECO:0000256" key="2">
    <source>
        <dbReference type="PIRSR" id="PIRSR613078-2"/>
    </source>
</evidence>
<dbReference type="RefSeq" id="WP_044498359.1">
    <property type="nucleotide sequence ID" value="NZ_LK391969.1"/>
</dbReference>
<feature type="binding site" evidence="2">
    <location>
        <position position="54"/>
    </location>
    <ligand>
        <name>substrate</name>
    </ligand>
</feature>
<sequence>MLTLDLLRHGETELGGGFRGSLDDQLTPSGWQQMREATKEWGDWDAIISSPLRRCADFAFELARECHLPLVLEDDLRELHFGEWEGRHAAELMDICAEDLGRFWASPYGFTPPGGERMELFDQRVTNLIDALYQRRAGERLLLVTHGGVIRLLAARARGLPRDQLLQVEIGHGQRLRLQRDTNGALHECPC</sequence>
<gene>
    <name evidence="3" type="primary">cobC</name>
    <name evidence="3" type="ORF">BN1049_00724</name>
</gene>
<dbReference type="Pfam" id="PF00300">
    <property type="entry name" value="His_Phos_1"/>
    <property type="match status" value="1"/>
</dbReference>
<dbReference type="EMBL" id="LM997413">
    <property type="protein sequence ID" value="CEA02335.1"/>
    <property type="molecule type" value="Genomic_DNA"/>
</dbReference>
<feature type="active site" description="Tele-phosphohistidine intermediate" evidence="1">
    <location>
        <position position="9"/>
    </location>
</feature>
<dbReference type="SUPFAM" id="SSF53254">
    <property type="entry name" value="Phosphoglycerate mutase-like"/>
    <property type="match status" value="1"/>
</dbReference>
<dbReference type="GO" id="GO:0016791">
    <property type="term" value="F:phosphatase activity"/>
    <property type="evidence" value="ECO:0007669"/>
    <property type="project" value="TreeGrafter"/>
</dbReference>
<dbReference type="InterPro" id="IPR029033">
    <property type="entry name" value="His_PPase_superfam"/>
</dbReference>
<reference evidence="3" key="1">
    <citation type="submission" date="2014-07" db="EMBL/GenBank/DDBJ databases">
        <authorList>
            <person name="Urmite Genomes Urmite Genomes"/>
        </authorList>
    </citation>
    <scope>NUCLEOTIDE SEQUENCE</scope>
    <source>
        <strain evidence="3">12M76_air</strain>
    </source>
</reference>
<proteinExistence type="predicted"/>
<feature type="active site" description="Proton donor/acceptor" evidence="1">
    <location>
        <position position="78"/>
    </location>
</feature>
<accession>A0A078M7V5</accession>
<dbReference type="CDD" id="cd07067">
    <property type="entry name" value="HP_PGM_like"/>
    <property type="match status" value="1"/>
</dbReference>
<dbReference type="GO" id="GO:0005737">
    <property type="term" value="C:cytoplasm"/>
    <property type="evidence" value="ECO:0007669"/>
    <property type="project" value="TreeGrafter"/>
</dbReference>
<name>A0A078M7V5_9PSED</name>
<dbReference type="InterPro" id="IPR013078">
    <property type="entry name" value="His_Pase_superF_clade-1"/>
</dbReference>
<dbReference type="AlphaFoldDB" id="A0A078M7V5"/>
<evidence type="ECO:0000256" key="1">
    <source>
        <dbReference type="PIRSR" id="PIRSR613078-1"/>
    </source>
</evidence>
<dbReference type="PANTHER" id="PTHR48100">
    <property type="entry name" value="BROAD-SPECIFICITY PHOSPHATASE YOR283W-RELATED"/>
    <property type="match status" value="1"/>
</dbReference>
<dbReference type="OrthoDB" id="9783269at2"/>
<dbReference type="SMART" id="SM00855">
    <property type="entry name" value="PGAM"/>
    <property type="match status" value="1"/>
</dbReference>
<dbReference type="InterPro" id="IPR050275">
    <property type="entry name" value="PGM_Phosphatase"/>
</dbReference>
<dbReference type="Gene3D" id="3.40.50.1240">
    <property type="entry name" value="Phosphoglycerate mutase-like"/>
    <property type="match status" value="1"/>
</dbReference>
<dbReference type="EMBL" id="LK391969">
    <property type="protein sequence ID" value="CEF25807.1"/>
    <property type="molecule type" value="Genomic_DNA"/>
</dbReference>
<dbReference type="PANTHER" id="PTHR48100:SF1">
    <property type="entry name" value="HISTIDINE PHOSPHATASE FAMILY PROTEIN-RELATED"/>
    <property type="match status" value="1"/>
</dbReference>
<dbReference type="PATRIC" id="fig|1461581.3.peg.708"/>